<dbReference type="PANTHER" id="PTHR31469:SF8">
    <property type="entry name" value="OS07G0641000 PROTEIN"/>
    <property type="match status" value="1"/>
</dbReference>
<name>A0A8J2WQB9_9STRA</name>
<keyword evidence="5" id="KW-1185">Reference proteome</keyword>
<dbReference type="GO" id="GO:0006004">
    <property type="term" value="P:fucose metabolic process"/>
    <property type="evidence" value="ECO:0007669"/>
    <property type="project" value="UniProtKB-KW"/>
</dbReference>
<organism evidence="4 5">
    <name type="scientific">Pelagomonas calceolata</name>
    <dbReference type="NCBI Taxonomy" id="35677"/>
    <lineage>
        <taxon>Eukaryota</taxon>
        <taxon>Sar</taxon>
        <taxon>Stramenopiles</taxon>
        <taxon>Ochrophyta</taxon>
        <taxon>Pelagophyceae</taxon>
        <taxon>Pelagomonadales</taxon>
        <taxon>Pelagomonadaceae</taxon>
        <taxon>Pelagomonas</taxon>
    </lineage>
</organism>
<keyword evidence="3" id="KW-0119">Carbohydrate metabolism</keyword>
<evidence type="ECO:0000256" key="2">
    <source>
        <dbReference type="ARBA" id="ARBA00023253"/>
    </source>
</evidence>
<dbReference type="Gene3D" id="3.40.50.11350">
    <property type="match status" value="1"/>
</dbReference>
<protein>
    <recommendedName>
        <fullName evidence="6">O-fucosyltransferase family protein</fullName>
    </recommendedName>
</protein>
<dbReference type="Pfam" id="PF10250">
    <property type="entry name" value="O-FucT"/>
    <property type="match status" value="1"/>
</dbReference>
<dbReference type="Proteomes" id="UP000789595">
    <property type="component" value="Unassembled WGS sequence"/>
</dbReference>
<evidence type="ECO:0000313" key="4">
    <source>
        <dbReference type="EMBL" id="CAH0376170.1"/>
    </source>
</evidence>
<dbReference type="AlphaFoldDB" id="A0A8J2WQB9"/>
<evidence type="ECO:0008006" key="6">
    <source>
        <dbReference type="Google" id="ProtNLM"/>
    </source>
</evidence>
<keyword evidence="1" id="KW-0808">Transferase</keyword>
<dbReference type="CDD" id="cd11296">
    <property type="entry name" value="O-FucT_like"/>
    <property type="match status" value="1"/>
</dbReference>
<dbReference type="EMBL" id="CAKKNE010000005">
    <property type="protein sequence ID" value="CAH0376170.1"/>
    <property type="molecule type" value="Genomic_DNA"/>
</dbReference>
<accession>A0A8J2WQB9</accession>
<dbReference type="GO" id="GO:0016740">
    <property type="term" value="F:transferase activity"/>
    <property type="evidence" value="ECO:0007669"/>
    <property type="project" value="UniProtKB-KW"/>
</dbReference>
<comment type="caution">
    <text evidence="4">The sequence shown here is derived from an EMBL/GenBank/DDBJ whole genome shotgun (WGS) entry which is preliminary data.</text>
</comment>
<gene>
    <name evidence="4" type="ORF">PECAL_5P07340</name>
</gene>
<proteinExistence type="predicted"/>
<dbReference type="PANTHER" id="PTHR31469">
    <property type="entry name" value="OS07G0633600 PROTEIN"/>
    <property type="match status" value="1"/>
</dbReference>
<evidence type="ECO:0000256" key="1">
    <source>
        <dbReference type="ARBA" id="ARBA00022679"/>
    </source>
</evidence>
<dbReference type="OrthoDB" id="202494at2759"/>
<evidence type="ECO:0000256" key="3">
    <source>
        <dbReference type="ARBA" id="ARBA00023277"/>
    </source>
</evidence>
<reference evidence="4" key="1">
    <citation type="submission" date="2021-11" db="EMBL/GenBank/DDBJ databases">
        <authorList>
            <consortium name="Genoscope - CEA"/>
            <person name="William W."/>
        </authorList>
    </citation>
    <scope>NUCLEOTIDE SEQUENCE</scope>
</reference>
<sequence length="496" mass="55421">MGLECLVVLGHVLRRTVVLPPPQPLYLIANNYHARRDFGFADFLNVTLLGSHGGWRTLTMDQFLATKVKGAPITAKGRSIWKAVTQASDATLPPVGPRFATFSAQGRDAPVSWKNTNFPPGQKVIKLDELYSARHLHSPGTGSHRLLKNFYSFLYFQDKEQNKFYKRFVRDYMRYQDTIQCAAHRVLQKIRSMNSTFYAIHARRNDFQYRLAKISAKDIIENLKPIDIPKGSLVFLATDDPTGECRGCLYERKPCHTYPIPRDKKMGCPDDPSWNAFTEYGWKVVMLQDFKRELGDLNPNYYGMVDQIVCSRAEKWAGAFWSTFSAFIHRLRGYHGLGEESYYHTPGKLMDLRQPRRSGPGWTRDWRAGWTDDDHGELISRWASGGTSPSGNYTGRASVLGQAVSGTVSIINGTHMNLDVGHPAHIKCPGEPYTLSSTGAVTLPTAGTAGDCVHDALTAHGGSIESIFYNSSADAIHVDVTVLYFVSVKMTLASVV</sequence>
<evidence type="ECO:0000313" key="5">
    <source>
        <dbReference type="Proteomes" id="UP000789595"/>
    </source>
</evidence>
<dbReference type="InterPro" id="IPR019378">
    <property type="entry name" value="GDP-Fuc_O-FucTrfase"/>
</dbReference>
<keyword evidence="2" id="KW-0294">Fucose metabolism</keyword>